<dbReference type="SUPFAM" id="SSF141868">
    <property type="entry name" value="EAL domain-like"/>
    <property type="match status" value="1"/>
</dbReference>
<comment type="caution">
    <text evidence="4">The sequence shown here is derived from an EMBL/GenBank/DDBJ whole genome shotgun (WGS) entry which is preliminary data.</text>
</comment>
<dbReference type="Gene3D" id="3.30.70.270">
    <property type="match status" value="1"/>
</dbReference>
<evidence type="ECO:0000313" key="5">
    <source>
        <dbReference type="Proteomes" id="UP000002943"/>
    </source>
</evidence>
<feature type="domain" description="Response regulatory" evidence="2">
    <location>
        <begin position="5"/>
        <end position="120"/>
    </location>
</feature>
<gene>
    <name evidence="4" type="ORF">VIBC2010_18824</name>
</gene>
<dbReference type="SMART" id="SM00052">
    <property type="entry name" value="EAL"/>
    <property type="match status" value="1"/>
</dbReference>
<protein>
    <submittedName>
        <fullName evidence="4">Diguanylate cyclase/phosphodiesterase (GGDEF &amp; EAL domains) with PAS/PAC sensor(S)</fullName>
    </submittedName>
</protein>
<dbReference type="SUPFAM" id="SSF52172">
    <property type="entry name" value="CheY-like"/>
    <property type="match status" value="1"/>
</dbReference>
<feature type="domain" description="EAL" evidence="3">
    <location>
        <begin position="284"/>
        <end position="536"/>
    </location>
</feature>
<dbReference type="GO" id="GO:0071111">
    <property type="term" value="F:cyclic-guanylate-specific phosphodiesterase activity"/>
    <property type="evidence" value="ECO:0007669"/>
    <property type="project" value="InterPro"/>
</dbReference>
<dbReference type="InterPro" id="IPR043128">
    <property type="entry name" value="Rev_trsase/Diguanyl_cyclase"/>
</dbReference>
<dbReference type="EMBL" id="AEIU01000059">
    <property type="protein sequence ID" value="EFP97474.1"/>
    <property type="molecule type" value="Genomic_DNA"/>
</dbReference>
<evidence type="ECO:0000256" key="1">
    <source>
        <dbReference type="PROSITE-ProRule" id="PRU00169"/>
    </source>
</evidence>
<organism evidence="4 5">
    <name type="scientific">Vibrio caribbeanicus ATCC BAA-2122</name>
    <dbReference type="NCBI Taxonomy" id="796620"/>
    <lineage>
        <taxon>Bacteria</taxon>
        <taxon>Pseudomonadati</taxon>
        <taxon>Pseudomonadota</taxon>
        <taxon>Gammaproteobacteria</taxon>
        <taxon>Vibrionales</taxon>
        <taxon>Vibrionaceae</taxon>
        <taxon>Vibrio</taxon>
    </lineage>
</organism>
<dbReference type="STRING" id="796620.VIBC2010_18824"/>
<feature type="modified residue" description="4-aspartylphosphate" evidence="1">
    <location>
        <position position="54"/>
    </location>
</feature>
<reference evidence="4 5" key="1">
    <citation type="journal article" date="2012" name="Int. J. Syst. Evol. Microbiol.">
        <title>Vibrio caribbeanicus sp. nov., isolated from the marine sponge Scleritoderma cyanea.</title>
        <authorList>
            <person name="Hoffmann M."/>
            <person name="Monday S.R."/>
            <person name="Allard M.W."/>
            <person name="Strain E.A."/>
            <person name="Whittaker P."/>
            <person name="Naum M."/>
            <person name="McCarthy P.J."/>
            <person name="Lopez J.V."/>
            <person name="Fischer M."/>
            <person name="Brown E.W."/>
        </authorList>
    </citation>
    <scope>NUCLEOTIDE SEQUENCE [LARGE SCALE GENOMIC DNA]</scope>
    <source>
        <strain evidence="4 5">ATCC BAA-2122</strain>
    </source>
</reference>
<dbReference type="InterPro" id="IPR000160">
    <property type="entry name" value="GGDEF_dom"/>
</dbReference>
<dbReference type="Pfam" id="PF00563">
    <property type="entry name" value="EAL"/>
    <property type="match status" value="1"/>
</dbReference>
<proteinExistence type="predicted"/>
<dbReference type="Proteomes" id="UP000002943">
    <property type="component" value="Unassembled WGS sequence"/>
</dbReference>
<dbReference type="OrthoDB" id="9812260at2"/>
<dbReference type="InterPro" id="IPR001633">
    <property type="entry name" value="EAL_dom"/>
</dbReference>
<dbReference type="PROSITE" id="PS50883">
    <property type="entry name" value="EAL"/>
    <property type="match status" value="1"/>
</dbReference>
<dbReference type="InterPro" id="IPR035919">
    <property type="entry name" value="EAL_sf"/>
</dbReference>
<dbReference type="InterPro" id="IPR001789">
    <property type="entry name" value="Sig_transdc_resp-reg_receiver"/>
</dbReference>
<dbReference type="Gene3D" id="3.20.20.450">
    <property type="entry name" value="EAL domain"/>
    <property type="match status" value="1"/>
</dbReference>
<dbReference type="eggNOG" id="COG2200">
    <property type="taxonomic scope" value="Bacteria"/>
</dbReference>
<dbReference type="GO" id="GO:0000160">
    <property type="term" value="P:phosphorelay signal transduction system"/>
    <property type="evidence" value="ECO:0007669"/>
    <property type="project" value="InterPro"/>
</dbReference>
<sequence>MEFAEVLIVDDEANIRKALSRELRFKVAAIHTAESGPDALDVLEKENIDLILTDYKMPNMTGAEMLIEAKRRGFDIPAIMLSGQADLSGVTNAINTGVLGCYLDKPWDRDKLLSSVSSVLEKHSPTCDKKTGFGTFPALNEYLKLSCELNKVQQARLLVTVDIMDMNQHNENYGKTVGNEILSNFAAKLSDSVDATWYRVEDKFITFVEHSEKGCEQLIDIIERSPSIELEQGEKVKSKAFVSASETLQNISLEAFGQAKSQAKKIVDGLFWLTPDVGSDGGDEFIELFSLVTDFKRTRLEAFYQPQMTLETGLVQYCEALVRRKLPDGSYQNPSDFLHLVHKYGLDDTLVNVMLQNTLVLLGKIPENCPMVVCLNVTAQQLVSGKIRELLCSVTQNDTNILQCIEVEVVETDGIRDYQEACVEVKKLQELGVKVAIDDFGTGYSGFESLCEIPFDVVKIDGRFIQNMDNCPSDKVILESITNSAKSLNMLLVAEWVEHISQVDYLKEIGCSRIQGHLIGPPKPLDEFLHFLSNYKCVE</sequence>
<keyword evidence="1" id="KW-0597">Phosphoprotein</keyword>
<dbReference type="InterPro" id="IPR011006">
    <property type="entry name" value="CheY-like_superfamily"/>
</dbReference>
<dbReference type="CDD" id="cd01948">
    <property type="entry name" value="EAL"/>
    <property type="match status" value="1"/>
</dbReference>
<dbReference type="InterPro" id="IPR050706">
    <property type="entry name" value="Cyclic-di-GMP_PDE-like"/>
</dbReference>
<accession>E3BI35</accession>
<dbReference type="PANTHER" id="PTHR33121:SF79">
    <property type="entry name" value="CYCLIC DI-GMP PHOSPHODIESTERASE PDED-RELATED"/>
    <property type="match status" value="1"/>
</dbReference>
<keyword evidence="5" id="KW-1185">Reference proteome</keyword>
<dbReference type="AlphaFoldDB" id="E3BI35"/>
<dbReference type="Pfam" id="PF00072">
    <property type="entry name" value="Response_reg"/>
    <property type="match status" value="1"/>
</dbReference>
<dbReference type="PROSITE" id="PS50110">
    <property type="entry name" value="RESPONSE_REGULATORY"/>
    <property type="match status" value="1"/>
</dbReference>
<dbReference type="SMART" id="SM00448">
    <property type="entry name" value="REC"/>
    <property type="match status" value="1"/>
</dbReference>
<dbReference type="eggNOG" id="COG3706">
    <property type="taxonomic scope" value="Bacteria"/>
</dbReference>
<evidence type="ECO:0000313" key="4">
    <source>
        <dbReference type="EMBL" id="EFP97474.1"/>
    </source>
</evidence>
<name>E3BI35_9VIBR</name>
<dbReference type="Gene3D" id="3.40.50.2300">
    <property type="match status" value="1"/>
</dbReference>
<dbReference type="Pfam" id="PF00990">
    <property type="entry name" value="GGDEF"/>
    <property type="match status" value="1"/>
</dbReference>
<evidence type="ECO:0000259" key="2">
    <source>
        <dbReference type="PROSITE" id="PS50110"/>
    </source>
</evidence>
<dbReference type="CDD" id="cd17569">
    <property type="entry name" value="REC_HupR-like"/>
    <property type="match status" value="1"/>
</dbReference>
<evidence type="ECO:0000259" key="3">
    <source>
        <dbReference type="PROSITE" id="PS50883"/>
    </source>
</evidence>
<dbReference type="RefSeq" id="WP_009600666.1">
    <property type="nucleotide sequence ID" value="NZ_AEIU01000059.1"/>
</dbReference>
<dbReference type="PANTHER" id="PTHR33121">
    <property type="entry name" value="CYCLIC DI-GMP PHOSPHODIESTERASE PDEF"/>
    <property type="match status" value="1"/>
</dbReference>